<evidence type="ECO:0000256" key="4">
    <source>
        <dbReference type="ARBA" id="ARBA00022723"/>
    </source>
</evidence>
<name>A0ABY0HI34_9PEZI</name>
<dbReference type="CDD" id="cd04275">
    <property type="entry name" value="ZnMc_pappalysin_like"/>
    <property type="match status" value="1"/>
</dbReference>
<dbReference type="SMART" id="SM00271">
    <property type="entry name" value="DnaJ"/>
    <property type="match status" value="1"/>
</dbReference>
<evidence type="ECO:0000256" key="2">
    <source>
        <dbReference type="ARBA" id="ARBA00008721"/>
    </source>
</evidence>
<feature type="transmembrane region" description="Helical" evidence="10">
    <location>
        <begin position="445"/>
        <end position="463"/>
    </location>
</feature>
<dbReference type="Gene3D" id="1.10.287.110">
    <property type="entry name" value="DnaJ domain"/>
    <property type="match status" value="1"/>
</dbReference>
<comment type="function">
    <text evidence="1">Secreted metalloproteinase that allows assimilation of proteinaceous substrates.</text>
</comment>
<proteinExistence type="inferred from homology"/>
<evidence type="ECO:0000256" key="7">
    <source>
        <dbReference type="ARBA" id="ARBA00022833"/>
    </source>
</evidence>
<gene>
    <name evidence="13" type="ORF">DL762_000733</name>
</gene>
<keyword evidence="10" id="KW-0812">Transmembrane</keyword>
<keyword evidence="14" id="KW-1185">Reference proteome</keyword>
<sequence>MQVKRIAAAAALLPLASAVGLPKKQGRGWCATEVTEGNLRSIAALRATELASQSDASSLRPRQAIVIPTYLHVVVNSSASASVLGEEALRVQLDAMNKRFGPHDIRFALEGTTRRVDNTLARGPYGGVAAEPMYAYWRETHAGGYDTLNLWFYSNFPWDIFGACTLPEQNYPESRYYLDGCHIASGTIPGGEIVDYNLGLTAVHEIGHWLGLLHTFEGHWCSGPGDLIDDTPQESEATSGCPTSKDSCPGVPGADPVSNYMDYSSDPCFEEFTLGQETRMRRWTFLPSLVTGWVQSVYYGVTIRAGDPRPAPNTPRYAEHRRRIHILVVTLYLLYTVYEAHYDLQRASTFYADLGVAPGASEKDVKSRFRRLAALHHPDKQGPGGAADDAGDLFMHLKTAADVLTDPARRFAYERFGPNVVGWQRCSTVRDYVVRGVQTALAPHYLAAAAFMYALGLLGYLRFGRYWRWLTLAALLVFELHAVTRPRFPLVVDRLLNPLLARLPGRHAPYLPFQAVSLARKLCITVYIAFNQLGPLLQPRDGGRGGGEEASSEKALLQALDRLEQTARGLDSDAARLMDLELTPFAGDPEVLDSLRPKMKEWLVQNTIRNDPMVRDALSRSYEKRRIDAPAGAKGNR</sequence>
<evidence type="ECO:0000256" key="6">
    <source>
        <dbReference type="ARBA" id="ARBA00022801"/>
    </source>
</evidence>
<dbReference type="SUPFAM" id="SSF55486">
    <property type="entry name" value="Metalloproteases ('zincins'), catalytic domain"/>
    <property type="match status" value="1"/>
</dbReference>
<keyword evidence="5 11" id="KW-0732">Signal</keyword>
<accession>A0ABY0HI34</accession>
<evidence type="ECO:0000313" key="14">
    <source>
        <dbReference type="Proteomes" id="UP000294003"/>
    </source>
</evidence>
<dbReference type="InterPro" id="IPR008754">
    <property type="entry name" value="Peptidase_M43"/>
</dbReference>
<comment type="caution">
    <text evidence="13">The sequence shown here is derived from an EMBL/GenBank/DDBJ whole genome shotgun (WGS) entry which is preliminary data.</text>
</comment>
<dbReference type="PROSITE" id="PS50076">
    <property type="entry name" value="DNAJ_2"/>
    <property type="match status" value="1"/>
</dbReference>
<evidence type="ECO:0000256" key="5">
    <source>
        <dbReference type="ARBA" id="ARBA00022729"/>
    </source>
</evidence>
<organism evidence="13 14">
    <name type="scientific">Monosporascus cannonballus</name>
    <dbReference type="NCBI Taxonomy" id="155416"/>
    <lineage>
        <taxon>Eukaryota</taxon>
        <taxon>Fungi</taxon>
        <taxon>Dikarya</taxon>
        <taxon>Ascomycota</taxon>
        <taxon>Pezizomycotina</taxon>
        <taxon>Sordariomycetes</taxon>
        <taxon>Xylariomycetidae</taxon>
        <taxon>Xylariales</taxon>
        <taxon>Xylariales incertae sedis</taxon>
        <taxon>Monosporascus</taxon>
    </lineage>
</organism>
<feature type="chain" id="PRO_5047271349" description="J domain-containing protein" evidence="11">
    <location>
        <begin position="19"/>
        <end position="637"/>
    </location>
</feature>
<keyword evidence="9" id="KW-1015">Disulfide bond</keyword>
<evidence type="ECO:0000313" key="13">
    <source>
        <dbReference type="EMBL" id="RYO93985.1"/>
    </source>
</evidence>
<feature type="signal peptide" evidence="11">
    <location>
        <begin position="1"/>
        <end position="18"/>
    </location>
</feature>
<keyword evidence="8" id="KW-0482">Metalloprotease</keyword>
<keyword evidence="10" id="KW-0472">Membrane</keyword>
<dbReference type="Proteomes" id="UP000294003">
    <property type="component" value="Unassembled WGS sequence"/>
</dbReference>
<reference evidence="13 14" key="1">
    <citation type="submission" date="2018-06" db="EMBL/GenBank/DDBJ databases">
        <title>Complete Genomes of Monosporascus.</title>
        <authorList>
            <person name="Robinson A.J."/>
            <person name="Natvig D.O."/>
        </authorList>
    </citation>
    <scope>NUCLEOTIDE SEQUENCE [LARGE SCALE GENOMIC DNA]</scope>
    <source>
        <strain evidence="13 14">CBS 609.92</strain>
    </source>
</reference>
<dbReference type="Gene3D" id="3.40.390.10">
    <property type="entry name" value="Collagenase (Catalytic Domain)"/>
    <property type="match status" value="1"/>
</dbReference>
<keyword evidence="7" id="KW-0862">Zinc</keyword>
<dbReference type="PANTHER" id="PTHR47466:SF1">
    <property type="entry name" value="METALLOPROTEASE MEP1 (AFU_ORTHOLOGUE AFUA_1G07730)-RELATED"/>
    <property type="match status" value="1"/>
</dbReference>
<dbReference type="EMBL" id="QJNS01000013">
    <property type="protein sequence ID" value="RYO93985.1"/>
    <property type="molecule type" value="Genomic_DNA"/>
</dbReference>
<feature type="domain" description="J" evidence="12">
    <location>
        <begin position="349"/>
        <end position="417"/>
    </location>
</feature>
<dbReference type="InterPro" id="IPR001623">
    <property type="entry name" value="DnaJ_domain"/>
</dbReference>
<dbReference type="Pfam" id="PF05572">
    <property type="entry name" value="Peptidase_M43"/>
    <property type="match status" value="1"/>
</dbReference>
<dbReference type="InterPro" id="IPR024079">
    <property type="entry name" value="MetalloPept_cat_dom_sf"/>
</dbReference>
<keyword evidence="3" id="KW-0645">Protease</keyword>
<evidence type="ECO:0000256" key="9">
    <source>
        <dbReference type="ARBA" id="ARBA00023157"/>
    </source>
</evidence>
<keyword evidence="6" id="KW-0378">Hydrolase</keyword>
<keyword evidence="10" id="KW-1133">Transmembrane helix</keyword>
<protein>
    <recommendedName>
        <fullName evidence="12">J domain-containing protein</fullName>
    </recommendedName>
</protein>
<dbReference type="PANTHER" id="PTHR47466">
    <property type="match status" value="1"/>
</dbReference>
<evidence type="ECO:0000256" key="3">
    <source>
        <dbReference type="ARBA" id="ARBA00022670"/>
    </source>
</evidence>
<dbReference type="Pfam" id="PF00226">
    <property type="entry name" value="DnaJ"/>
    <property type="match status" value="1"/>
</dbReference>
<evidence type="ECO:0000259" key="12">
    <source>
        <dbReference type="PROSITE" id="PS50076"/>
    </source>
</evidence>
<dbReference type="CDD" id="cd06257">
    <property type="entry name" value="DnaJ"/>
    <property type="match status" value="1"/>
</dbReference>
<dbReference type="PRINTS" id="PR00625">
    <property type="entry name" value="JDOMAIN"/>
</dbReference>
<evidence type="ECO:0000256" key="11">
    <source>
        <dbReference type="SAM" id="SignalP"/>
    </source>
</evidence>
<evidence type="ECO:0000256" key="8">
    <source>
        <dbReference type="ARBA" id="ARBA00023049"/>
    </source>
</evidence>
<dbReference type="InterPro" id="IPR036869">
    <property type="entry name" value="J_dom_sf"/>
</dbReference>
<dbReference type="SUPFAM" id="SSF46565">
    <property type="entry name" value="Chaperone J-domain"/>
    <property type="match status" value="1"/>
</dbReference>
<evidence type="ECO:0000256" key="10">
    <source>
        <dbReference type="SAM" id="Phobius"/>
    </source>
</evidence>
<evidence type="ECO:0000256" key="1">
    <source>
        <dbReference type="ARBA" id="ARBA00003174"/>
    </source>
</evidence>
<keyword evidence="4" id="KW-0479">Metal-binding</keyword>
<comment type="similarity">
    <text evidence="2">Belongs to the peptidase M43B family.</text>
</comment>